<feature type="compositionally biased region" description="Basic and acidic residues" evidence="10">
    <location>
        <begin position="546"/>
        <end position="555"/>
    </location>
</feature>
<dbReference type="EMBL" id="RCSW01000005">
    <property type="protein sequence ID" value="KAF7949543.1"/>
    <property type="molecule type" value="Genomic_DNA"/>
</dbReference>
<keyword evidence="3 9" id="KW-0336">GPI-anchor</keyword>
<dbReference type="Gene3D" id="1.20.58.1040">
    <property type="match status" value="1"/>
</dbReference>
<evidence type="ECO:0000256" key="6">
    <source>
        <dbReference type="ARBA" id="ARBA00023157"/>
    </source>
</evidence>
<comment type="subcellular location">
    <subcellularLocation>
        <location evidence="1 9">Cell membrane</location>
        <topology evidence="1 9">Lipid-anchor</topology>
        <topology evidence="1 9">GPI-anchor</topology>
    </subcellularLocation>
</comment>
<keyword evidence="11" id="KW-1133">Transmembrane helix</keyword>
<evidence type="ECO:0000259" key="12">
    <source>
        <dbReference type="Pfam" id="PF07983"/>
    </source>
</evidence>
<dbReference type="GeneID" id="62146641"/>
<evidence type="ECO:0000256" key="8">
    <source>
        <dbReference type="ARBA" id="ARBA00023288"/>
    </source>
</evidence>
<sequence length="555" mass="60887">MNSQALNSLTTKGSKFFYSNGTQLFLRGVTYGSESLDILADREACERDIKALVSLGINVLHAYGIDPSQDHGECMEKFMENGIYLLIDLYIASTYIYTDSTTWTNQKFSVYTDIVDAFAFYTNTLGFYLVDNPITDSSTSLAPLSKAAVRDVKGYIKARGYRSIPIGGYVLTDSEYARETYQLAADYMACGNSSIDFWALTDYSWWDNSTFTSSNYSRLTESFSDYPLPKFLADYACEVTTEDYSDVADRIFDEVGTIYGPEMSDIWSGGIVYEWARSSDSDPNDYALVNLTDYTIQLNRNYKSLSTQLAAINPSITQIRFDNTSSNSKYPINTIASVQATLCTSNSTICDGFTSNVTSSTYGAFSVCSPWQQVSWAINQYYLNTGGCSQKTTTASLQALKALNSSCINLLAKAGLLGKTPIYSDITIANSTSDSNITSVYSDTSTDSSRSLSGDTIAGIVVGNLLAVIAAGSLIFFYLRKRKSRKSHTAQELEASTPGQHGTQAELGNDGQKAELWANDTSTNTGTTSPKDLAHEGDAMLPRNQNESREICEMP</sequence>
<dbReference type="SUPFAM" id="SSF51445">
    <property type="entry name" value="(Trans)glycosidases"/>
    <property type="match status" value="1"/>
</dbReference>
<comment type="similarity">
    <text evidence="2 9">Belongs to the glycosyl hydrolase 72 family.</text>
</comment>
<evidence type="ECO:0000256" key="10">
    <source>
        <dbReference type="SAM" id="MobiDB-lite"/>
    </source>
</evidence>
<evidence type="ECO:0000256" key="1">
    <source>
        <dbReference type="ARBA" id="ARBA00004609"/>
    </source>
</evidence>
<dbReference type="GO" id="GO:0098552">
    <property type="term" value="C:side of membrane"/>
    <property type="evidence" value="ECO:0007669"/>
    <property type="project" value="UniProtKB-KW"/>
</dbReference>
<dbReference type="InterPro" id="IPR004886">
    <property type="entry name" value="Glucanosyltransferase"/>
</dbReference>
<organism evidence="13 14">
    <name type="scientific">Botrytis byssoidea</name>
    <dbReference type="NCBI Taxonomy" id="139641"/>
    <lineage>
        <taxon>Eukaryota</taxon>
        <taxon>Fungi</taxon>
        <taxon>Dikarya</taxon>
        <taxon>Ascomycota</taxon>
        <taxon>Pezizomycotina</taxon>
        <taxon>Leotiomycetes</taxon>
        <taxon>Helotiales</taxon>
        <taxon>Sclerotiniaceae</taxon>
        <taxon>Botrytis</taxon>
    </lineage>
</organism>
<dbReference type="PANTHER" id="PTHR31468">
    <property type="entry name" value="1,3-BETA-GLUCANOSYLTRANSFERASE GAS1"/>
    <property type="match status" value="1"/>
</dbReference>
<feature type="domain" description="X8" evidence="12">
    <location>
        <begin position="340"/>
        <end position="386"/>
    </location>
</feature>
<dbReference type="GO" id="GO:0042124">
    <property type="term" value="F:1,3-beta-glucanosyltransferase activity"/>
    <property type="evidence" value="ECO:0007669"/>
    <property type="project" value="TreeGrafter"/>
</dbReference>
<protein>
    <recommendedName>
        <fullName evidence="9">1,3-beta-glucanosyltransferase</fullName>
        <ecNumber evidence="9">2.4.1.-</ecNumber>
    </recommendedName>
</protein>
<evidence type="ECO:0000256" key="4">
    <source>
        <dbReference type="ARBA" id="ARBA00022729"/>
    </source>
</evidence>
<dbReference type="EC" id="2.4.1.-" evidence="9"/>
<dbReference type="PANTHER" id="PTHR31468:SF2">
    <property type="entry name" value="1,3-BETA-GLUCANOSYLTRANSFERASE GAS1"/>
    <property type="match status" value="1"/>
</dbReference>
<evidence type="ECO:0000256" key="5">
    <source>
        <dbReference type="ARBA" id="ARBA00023136"/>
    </source>
</evidence>
<dbReference type="GO" id="GO:0071970">
    <property type="term" value="P:fungal-type cell wall (1-&gt;3)-beta-D-glucan biosynthetic process"/>
    <property type="evidence" value="ECO:0007669"/>
    <property type="project" value="TreeGrafter"/>
</dbReference>
<keyword evidence="5 9" id="KW-0472">Membrane</keyword>
<evidence type="ECO:0000256" key="2">
    <source>
        <dbReference type="ARBA" id="ARBA00007528"/>
    </source>
</evidence>
<keyword evidence="11" id="KW-0812">Transmembrane</keyword>
<evidence type="ECO:0000313" key="14">
    <source>
        <dbReference type="Proteomes" id="UP000710849"/>
    </source>
</evidence>
<comment type="caution">
    <text evidence="13">The sequence shown here is derived from an EMBL/GenBank/DDBJ whole genome shotgun (WGS) entry which is preliminary data.</text>
</comment>
<dbReference type="AlphaFoldDB" id="A0A9P5ISE4"/>
<evidence type="ECO:0000313" key="13">
    <source>
        <dbReference type="EMBL" id="KAF7949543.1"/>
    </source>
</evidence>
<accession>A0A9P5ISE4</accession>
<keyword evidence="14" id="KW-1185">Reference proteome</keyword>
<reference evidence="13 14" key="1">
    <citation type="journal article" date="2020" name="Genome Biol. Evol.">
        <title>Comparative genomics of Sclerotiniaceae.</title>
        <authorList>
            <person name="Valero Jimenez C.A."/>
            <person name="Steentjes M."/>
            <person name="Scholten O.E."/>
            <person name="Van Kan J.A.L."/>
        </authorList>
    </citation>
    <scope>NUCLEOTIDE SEQUENCE [LARGE SCALE GENOMIC DNA]</scope>
    <source>
        <strain evidence="13 14">MUCL 94</strain>
    </source>
</reference>
<dbReference type="InterPro" id="IPR012946">
    <property type="entry name" value="X8"/>
</dbReference>
<dbReference type="GO" id="GO:0005886">
    <property type="term" value="C:plasma membrane"/>
    <property type="evidence" value="ECO:0007669"/>
    <property type="project" value="UniProtKB-SubCell"/>
</dbReference>
<dbReference type="CDD" id="cd12087">
    <property type="entry name" value="TM_EGFR-like"/>
    <property type="match status" value="1"/>
</dbReference>
<keyword evidence="6" id="KW-1015">Disulfide bond</keyword>
<dbReference type="Proteomes" id="UP000710849">
    <property type="component" value="Unassembled WGS sequence"/>
</dbReference>
<keyword evidence="7" id="KW-0325">Glycoprotein</keyword>
<evidence type="ECO:0000256" key="3">
    <source>
        <dbReference type="ARBA" id="ARBA00022622"/>
    </source>
</evidence>
<keyword evidence="8 9" id="KW-0449">Lipoprotein</keyword>
<dbReference type="Gene3D" id="3.20.20.80">
    <property type="entry name" value="Glycosidases"/>
    <property type="match status" value="1"/>
</dbReference>
<keyword evidence="9" id="KW-0808">Transferase</keyword>
<dbReference type="InterPro" id="IPR017853">
    <property type="entry name" value="GH"/>
</dbReference>
<comment type="function">
    <text evidence="9">Splits internally a 1,3-beta-glucan molecule and transfers the newly generated reducing end (the donor) to the non-reducing end of another 1,3-beta-glucan molecule (the acceptor) forming a 1,3-beta linkage, resulting in the elongation of 1,3-beta-glucan chains in the cell wall.</text>
</comment>
<name>A0A9P5ISE4_9HELO</name>
<gene>
    <name evidence="13" type="ORF">EAE97_003052</name>
</gene>
<dbReference type="Pfam" id="PF03198">
    <property type="entry name" value="Glyco_hydro_72"/>
    <property type="match status" value="1"/>
</dbReference>
<dbReference type="GO" id="GO:0031505">
    <property type="term" value="P:fungal-type cell wall organization"/>
    <property type="evidence" value="ECO:0007669"/>
    <property type="project" value="TreeGrafter"/>
</dbReference>
<evidence type="ECO:0000256" key="11">
    <source>
        <dbReference type="SAM" id="Phobius"/>
    </source>
</evidence>
<feature type="region of interest" description="Disordered" evidence="10">
    <location>
        <begin position="489"/>
        <end position="555"/>
    </location>
</feature>
<keyword evidence="4" id="KW-0732">Signal</keyword>
<evidence type="ECO:0000256" key="7">
    <source>
        <dbReference type="ARBA" id="ARBA00023180"/>
    </source>
</evidence>
<proteinExistence type="inferred from homology"/>
<dbReference type="Pfam" id="PF07983">
    <property type="entry name" value="X8"/>
    <property type="match status" value="1"/>
</dbReference>
<feature type="compositionally biased region" description="Polar residues" evidence="10">
    <location>
        <begin position="519"/>
        <end position="530"/>
    </location>
</feature>
<dbReference type="RefSeq" id="XP_038735427.1">
    <property type="nucleotide sequence ID" value="XM_038873564.1"/>
</dbReference>
<feature type="transmembrane region" description="Helical" evidence="11">
    <location>
        <begin position="457"/>
        <end position="479"/>
    </location>
</feature>
<evidence type="ECO:0000256" key="9">
    <source>
        <dbReference type="RuleBase" id="RU361209"/>
    </source>
</evidence>